<feature type="region of interest" description="Disordered" evidence="1">
    <location>
        <begin position="296"/>
        <end position="328"/>
    </location>
</feature>
<evidence type="ECO:0008006" key="5">
    <source>
        <dbReference type="Google" id="ProtNLM"/>
    </source>
</evidence>
<protein>
    <recommendedName>
        <fullName evidence="5">DUF4389 domain-containing protein</fullName>
    </recommendedName>
</protein>
<name>M7MML4_9MICC</name>
<keyword evidence="2" id="KW-0812">Transmembrane</keyword>
<dbReference type="STRING" id="1276920.ADIAG_02977"/>
<feature type="transmembrane region" description="Helical" evidence="2">
    <location>
        <begin position="21"/>
        <end position="45"/>
    </location>
</feature>
<dbReference type="eggNOG" id="ENOG502Z9Y3">
    <property type="taxonomic scope" value="Bacteria"/>
</dbReference>
<keyword evidence="4" id="KW-1185">Reference proteome</keyword>
<dbReference type="Pfam" id="PF14333">
    <property type="entry name" value="DUF4389"/>
    <property type="match status" value="1"/>
</dbReference>
<organism evidence="3 4">
    <name type="scientific">Paeniglutamicibacter gangotriensis Lz1y</name>
    <dbReference type="NCBI Taxonomy" id="1276920"/>
    <lineage>
        <taxon>Bacteria</taxon>
        <taxon>Bacillati</taxon>
        <taxon>Actinomycetota</taxon>
        <taxon>Actinomycetes</taxon>
        <taxon>Micrococcales</taxon>
        <taxon>Micrococcaceae</taxon>
        <taxon>Paeniglutamicibacter</taxon>
    </lineage>
</organism>
<dbReference type="PATRIC" id="fig|1276920.7.peg.2981"/>
<proteinExistence type="predicted"/>
<keyword evidence="2" id="KW-1133">Transmembrane helix</keyword>
<dbReference type="Proteomes" id="UP000012015">
    <property type="component" value="Unassembled WGS sequence"/>
</dbReference>
<dbReference type="AlphaFoldDB" id="M7MML4"/>
<comment type="caution">
    <text evidence="3">The sequence shown here is derived from an EMBL/GenBank/DDBJ whole genome shotgun (WGS) entry which is preliminary data.</text>
</comment>
<dbReference type="InterPro" id="IPR025498">
    <property type="entry name" value="DUF4389"/>
</dbReference>
<feature type="transmembrane region" description="Helical" evidence="2">
    <location>
        <begin position="237"/>
        <end position="256"/>
    </location>
</feature>
<feature type="transmembrane region" description="Helical" evidence="2">
    <location>
        <begin position="198"/>
        <end position="217"/>
    </location>
</feature>
<dbReference type="EMBL" id="AOCK01000009">
    <property type="protein sequence ID" value="EMQ97597.1"/>
    <property type="molecule type" value="Genomic_DNA"/>
</dbReference>
<evidence type="ECO:0000256" key="1">
    <source>
        <dbReference type="SAM" id="MobiDB-lite"/>
    </source>
</evidence>
<accession>M7MML4</accession>
<feature type="transmembrane region" description="Helical" evidence="2">
    <location>
        <begin position="263"/>
        <end position="284"/>
    </location>
</feature>
<reference evidence="3 4" key="1">
    <citation type="journal article" date="2013" name="Genome Announc.">
        <title>Draft Genome Sequence of Arthrobacter gangotriensis Strain Lz1yT, Isolated from a Penguin Rookery Soil Sample Collected in Antarctica, near the Indian Station Dakshin Gangotri.</title>
        <authorList>
            <person name="Shivaji S."/>
            <person name="Ara S."/>
            <person name="Bandi S."/>
            <person name="Singh A."/>
            <person name="Kumar Pinnaka A."/>
        </authorList>
    </citation>
    <scope>NUCLEOTIDE SEQUENCE [LARGE SCALE GENOMIC DNA]</scope>
    <source>
        <strain evidence="3 4">Lz1y</strain>
    </source>
</reference>
<sequence length="328" mass="35609">MNADADAPVWVDLQAGARSDLLGPIGITLLVAGPIALVLGIPLLLLGTAGLGRDIDAARPGTGQGPGAALVGNAGRGQAPFSVYPHRFAGVLEGRLSRGLWLVKWLLAVPHYLVLALLWVGLVVSTIAAGVAILFTGRYPRSWFCYNVGVLRWSWRVGFYGYSVLGTDRYPPFTLASTDYPADLDVAYPQRLSRGLVLVKWWLLAIPHLLIIGIFTSGTGATWNSGWKEGSEFSSNIWGPSLLGMLVLVAAVLLLFTGRYWHGLFALIMGVNRWVYRISAYVLLMRDEYPPFRLDQDPLDPIVAPPDGPREVPGNGTPEERNQPPVST</sequence>
<evidence type="ECO:0000256" key="2">
    <source>
        <dbReference type="SAM" id="Phobius"/>
    </source>
</evidence>
<feature type="transmembrane region" description="Helical" evidence="2">
    <location>
        <begin position="112"/>
        <end position="135"/>
    </location>
</feature>
<evidence type="ECO:0000313" key="4">
    <source>
        <dbReference type="Proteomes" id="UP000012015"/>
    </source>
</evidence>
<evidence type="ECO:0000313" key="3">
    <source>
        <dbReference type="EMBL" id="EMQ97597.1"/>
    </source>
</evidence>
<gene>
    <name evidence="3" type="ORF">ADIAG_02977</name>
</gene>
<keyword evidence="2" id="KW-0472">Membrane</keyword>